<comment type="caution">
    <text evidence="1">The sequence shown here is derived from an EMBL/GenBank/DDBJ whole genome shotgun (WGS) entry which is preliminary data.</text>
</comment>
<dbReference type="EMBL" id="JBBPBM010000034">
    <property type="protein sequence ID" value="KAK8532044.1"/>
    <property type="molecule type" value="Genomic_DNA"/>
</dbReference>
<evidence type="ECO:0000313" key="1">
    <source>
        <dbReference type="EMBL" id="KAK8532044.1"/>
    </source>
</evidence>
<name>A0ABR2D8I5_9ROSI</name>
<keyword evidence="2" id="KW-1185">Reference proteome</keyword>
<gene>
    <name evidence="1" type="ORF">V6N12_053495</name>
</gene>
<sequence>MKLRLYERKNRHASLFGTFLCTKGKGCLAVSTRLPQKSVAGIGGSLCSCNGLLPKVINQRTVGTRRPFDGSKYRVANDWNVIMPRQDKVAMV</sequence>
<protein>
    <submittedName>
        <fullName evidence="1">Uncharacterized protein</fullName>
    </submittedName>
</protein>
<accession>A0ABR2D8I5</accession>
<organism evidence="1 2">
    <name type="scientific">Hibiscus sabdariffa</name>
    <name type="common">roselle</name>
    <dbReference type="NCBI Taxonomy" id="183260"/>
    <lineage>
        <taxon>Eukaryota</taxon>
        <taxon>Viridiplantae</taxon>
        <taxon>Streptophyta</taxon>
        <taxon>Embryophyta</taxon>
        <taxon>Tracheophyta</taxon>
        <taxon>Spermatophyta</taxon>
        <taxon>Magnoliopsida</taxon>
        <taxon>eudicotyledons</taxon>
        <taxon>Gunneridae</taxon>
        <taxon>Pentapetalae</taxon>
        <taxon>rosids</taxon>
        <taxon>malvids</taxon>
        <taxon>Malvales</taxon>
        <taxon>Malvaceae</taxon>
        <taxon>Malvoideae</taxon>
        <taxon>Hibiscus</taxon>
    </lineage>
</organism>
<dbReference type="Proteomes" id="UP001472677">
    <property type="component" value="Unassembled WGS sequence"/>
</dbReference>
<proteinExistence type="predicted"/>
<evidence type="ECO:0000313" key="2">
    <source>
        <dbReference type="Proteomes" id="UP001472677"/>
    </source>
</evidence>
<reference evidence="1 2" key="1">
    <citation type="journal article" date="2024" name="G3 (Bethesda)">
        <title>Genome assembly of Hibiscus sabdariffa L. provides insights into metabolisms of medicinal natural products.</title>
        <authorList>
            <person name="Kim T."/>
        </authorList>
    </citation>
    <scope>NUCLEOTIDE SEQUENCE [LARGE SCALE GENOMIC DNA]</scope>
    <source>
        <strain evidence="1">TK-2024</strain>
        <tissue evidence="1">Old leaves</tissue>
    </source>
</reference>